<evidence type="ECO:0000256" key="4">
    <source>
        <dbReference type="ARBA" id="ARBA00010775"/>
    </source>
</evidence>
<comment type="caution">
    <text evidence="12">The sequence shown here is derived from an EMBL/GenBank/DDBJ whole genome shotgun (WGS) entry which is preliminary data.</text>
</comment>
<evidence type="ECO:0000256" key="3">
    <source>
        <dbReference type="ARBA" id="ARBA00004141"/>
    </source>
</evidence>
<proteinExistence type="inferred from homology"/>
<evidence type="ECO:0000256" key="8">
    <source>
        <dbReference type="ARBA" id="ARBA00023136"/>
    </source>
</evidence>
<feature type="transmembrane region" description="Helical" evidence="10">
    <location>
        <begin position="56"/>
        <end position="82"/>
    </location>
</feature>
<dbReference type="GO" id="GO:0016020">
    <property type="term" value="C:membrane"/>
    <property type="evidence" value="ECO:0007669"/>
    <property type="project" value="UniProtKB-SubCell"/>
</dbReference>
<keyword evidence="6 10" id="KW-0812">Transmembrane</keyword>
<keyword evidence="7 10" id="KW-1133">Transmembrane helix</keyword>
<comment type="function">
    <text evidence="1">May be involved in ciliary biogenesis or function.</text>
</comment>
<evidence type="ECO:0000256" key="2">
    <source>
        <dbReference type="ARBA" id="ARBA00004138"/>
    </source>
</evidence>
<dbReference type="GO" id="GO:0005929">
    <property type="term" value="C:cilium"/>
    <property type="evidence" value="ECO:0007669"/>
    <property type="project" value="UniProtKB-SubCell"/>
</dbReference>
<feature type="transmembrane region" description="Helical" evidence="10">
    <location>
        <begin position="88"/>
        <end position="109"/>
    </location>
</feature>
<evidence type="ECO:0000256" key="6">
    <source>
        <dbReference type="ARBA" id="ARBA00022692"/>
    </source>
</evidence>
<evidence type="ECO:0000256" key="10">
    <source>
        <dbReference type="SAM" id="Phobius"/>
    </source>
</evidence>
<feature type="domain" description="Transmembrane protein 218 N-terminal" evidence="11">
    <location>
        <begin position="53"/>
        <end position="111"/>
    </location>
</feature>
<dbReference type="EMBL" id="JAOPHQ010000002">
    <property type="protein sequence ID" value="KAK0156567.1"/>
    <property type="molecule type" value="Genomic_DNA"/>
</dbReference>
<evidence type="ECO:0000259" key="11">
    <source>
        <dbReference type="Pfam" id="PF25810"/>
    </source>
</evidence>
<evidence type="ECO:0000256" key="9">
    <source>
        <dbReference type="ARBA" id="ARBA00023273"/>
    </source>
</evidence>
<dbReference type="Proteomes" id="UP001174136">
    <property type="component" value="Unassembled WGS sequence"/>
</dbReference>
<evidence type="ECO:0000256" key="7">
    <source>
        <dbReference type="ARBA" id="ARBA00022989"/>
    </source>
</evidence>
<keyword evidence="13" id="KW-1185">Reference proteome</keyword>
<dbReference type="AlphaFoldDB" id="A0AA47NCK4"/>
<comment type="similarity">
    <text evidence="4">Belongs to the TMEM218 family.</text>
</comment>
<dbReference type="Pfam" id="PF25810">
    <property type="entry name" value="TMEM218_N"/>
    <property type="match status" value="1"/>
</dbReference>
<evidence type="ECO:0000256" key="5">
    <source>
        <dbReference type="ARBA" id="ARBA00015054"/>
    </source>
</evidence>
<keyword evidence="8 10" id="KW-0472">Membrane</keyword>
<organism evidence="12 13">
    <name type="scientific">Merluccius polli</name>
    <name type="common">Benguela hake</name>
    <name type="synonym">Merluccius cadenati</name>
    <dbReference type="NCBI Taxonomy" id="89951"/>
    <lineage>
        <taxon>Eukaryota</taxon>
        <taxon>Metazoa</taxon>
        <taxon>Chordata</taxon>
        <taxon>Craniata</taxon>
        <taxon>Vertebrata</taxon>
        <taxon>Euteleostomi</taxon>
        <taxon>Actinopterygii</taxon>
        <taxon>Neopterygii</taxon>
        <taxon>Teleostei</taxon>
        <taxon>Neoteleostei</taxon>
        <taxon>Acanthomorphata</taxon>
        <taxon>Zeiogadaria</taxon>
        <taxon>Gadariae</taxon>
        <taxon>Gadiformes</taxon>
        <taxon>Gadoidei</taxon>
        <taxon>Merlucciidae</taxon>
        <taxon>Merluccius</taxon>
    </lineage>
</organism>
<dbReference type="InterPro" id="IPR026771">
    <property type="entry name" value="Tmem218"/>
</dbReference>
<dbReference type="PANTHER" id="PTHR31622">
    <property type="entry name" value="TRANSMEMBRANE PROTEIN 218"/>
    <property type="match status" value="1"/>
</dbReference>
<dbReference type="InterPro" id="IPR057973">
    <property type="entry name" value="TMEM218_N"/>
</dbReference>
<gene>
    <name evidence="12" type="primary">tmem218</name>
    <name evidence="12" type="ORF">N1851_000145</name>
</gene>
<evidence type="ECO:0000313" key="12">
    <source>
        <dbReference type="EMBL" id="KAK0156567.1"/>
    </source>
</evidence>
<dbReference type="PANTHER" id="PTHR31622:SF1">
    <property type="entry name" value="TRANSMEMBRANE PROTEIN 218"/>
    <property type="match status" value="1"/>
</dbReference>
<keyword evidence="9" id="KW-0966">Cell projection</keyword>
<sequence length="167" mass="18067">MMACRHTQLAEVKRHGHGHGHAACLRNNQPVAIVPHAGEDASAPQSQPTTIAMADVVLGVGTGVFLVVVIWILALIFGIILLRASGPIKLGVVPVFLVALIITLVLVFFPRMSETIPPFKEAEIVDQLFIGRYVLLSVASVAFLAGLFMLLPHHLLEPVYAKPLRSR</sequence>
<protein>
    <recommendedName>
        <fullName evidence="5">Transmembrane protein 218</fullName>
    </recommendedName>
</protein>
<feature type="transmembrane region" description="Helical" evidence="10">
    <location>
        <begin position="130"/>
        <end position="151"/>
    </location>
</feature>
<accession>A0AA47NCK4</accession>
<name>A0AA47NCK4_MERPO</name>
<evidence type="ECO:0000256" key="1">
    <source>
        <dbReference type="ARBA" id="ARBA00003173"/>
    </source>
</evidence>
<comment type="subcellular location">
    <subcellularLocation>
        <location evidence="2">Cell projection</location>
        <location evidence="2">Cilium</location>
    </subcellularLocation>
    <subcellularLocation>
        <location evidence="3">Membrane</location>
        <topology evidence="3">Multi-pass membrane protein</topology>
    </subcellularLocation>
</comment>
<evidence type="ECO:0000313" key="13">
    <source>
        <dbReference type="Proteomes" id="UP001174136"/>
    </source>
</evidence>
<reference evidence="12" key="1">
    <citation type="journal article" date="2023" name="Front. Mar. Sci.">
        <title>A new Merluccius polli reference genome to investigate the effects of global change in West African waters.</title>
        <authorList>
            <person name="Mateo J.L."/>
            <person name="Blanco-Fernandez C."/>
            <person name="Garcia-Vazquez E."/>
            <person name="Machado-Schiaffino G."/>
        </authorList>
    </citation>
    <scope>NUCLEOTIDE SEQUENCE</scope>
    <source>
        <strain evidence="12">C29</strain>
        <tissue evidence="12">Fin</tissue>
    </source>
</reference>